<evidence type="ECO:0000313" key="4">
    <source>
        <dbReference type="Proteomes" id="UP000290288"/>
    </source>
</evidence>
<evidence type="ECO:0000256" key="1">
    <source>
        <dbReference type="SAM" id="Coils"/>
    </source>
</evidence>
<comment type="caution">
    <text evidence="3">The sequence shown here is derived from an EMBL/GenBank/DDBJ whole genome shotgun (WGS) entry which is preliminary data.</text>
</comment>
<reference evidence="3 4" key="1">
    <citation type="submission" date="2019-01" db="EMBL/GenBank/DDBJ databases">
        <title>Draft genome sequence of Psathyrella aberdarensis IHI B618.</title>
        <authorList>
            <person name="Buettner E."/>
            <person name="Kellner H."/>
        </authorList>
    </citation>
    <scope>NUCLEOTIDE SEQUENCE [LARGE SCALE GENOMIC DNA]</scope>
    <source>
        <strain evidence="3 4">IHI B618</strain>
    </source>
</reference>
<evidence type="ECO:0000313" key="3">
    <source>
        <dbReference type="EMBL" id="RXW13257.1"/>
    </source>
</evidence>
<feature type="region of interest" description="Disordered" evidence="2">
    <location>
        <begin position="642"/>
        <end position="675"/>
    </location>
</feature>
<feature type="compositionally biased region" description="Gly residues" evidence="2">
    <location>
        <begin position="662"/>
        <end position="675"/>
    </location>
</feature>
<feature type="compositionally biased region" description="Basic and acidic residues" evidence="2">
    <location>
        <begin position="1"/>
        <end position="20"/>
    </location>
</feature>
<gene>
    <name evidence="3" type="ORF">EST38_g12597</name>
</gene>
<name>A0A4Q2D203_9AGAR</name>
<evidence type="ECO:0000256" key="2">
    <source>
        <dbReference type="SAM" id="MobiDB-lite"/>
    </source>
</evidence>
<protein>
    <submittedName>
        <fullName evidence="3">Uncharacterized protein</fullName>
    </submittedName>
</protein>
<dbReference type="Proteomes" id="UP000290288">
    <property type="component" value="Unassembled WGS sequence"/>
</dbReference>
<feature type="coiled-coil region" evidence="1">
    <location>
        <begin position="32"/>
        <end position="80"/>
    </location>
</feature>
<keyword evidence="1" id="KW-0175">Coiled coil</keyword>
<proteinExistence type="predicted"/>
<feature type="compositionally biased region" description="Basic and acidic residues" evidence="2">
    <location>
        <begin position="149"/>
        <end position="164"/>
    </location>
</feature>
<feature type="coiled-coil region" evidence="1">
    <location>
        <begin position="276"/>
        <end position="310"/>
    </location>
</feature>
<dbReference type="OrthoDB" id="3147752at2759"/>
<sequence length="675" mass="75774">MNSGRDADSGPGLAERRDGPSDEAIIALRMSLMESEQNAKLWKEQAEERRTEYIQSKSNARLLQIELDSTQKELARVQEECKGQGDLITELRKEIESKSLERLTEDTIPKGTRCKCSAEALETELKSTQEELTRVKNEYEAQRRLVDELRKDKKQAGMAKEPESPSKQPPSSMEERDDLWTGPVESQLEKARAETAPEIESNSAKKHIHVQDGELKAVRKGANSIWNGSIETQLEKSKAKCLLLKRKLEEMDGHVYQYHRAYQQERSHHHRMSYQAKALEVELNAAKKHIHTQDEELKAVRNELGAVKQQLSDAASLSEVRVKKLEAAQVFLTKADTLSVPEVVQKVNSLNEEIFQMSAFLGEVLFYEVLEPDTNRQEHRQAALQSTYESAKSLLGETLANALAQQSMNDPKEESNPLLVQIVMQIALTNWCGNIGRRWTSYHRVDAESIGEAKEGQSKESWGESSISKQLDHDRFICELYDSIRDHEDQAVAGRWRSLTKVHLPFSTNGWDHFLLIFICSIMSVAGWATRSDDEMAQVEERLGSIFKLLLDLRKATGEDVTSADLEISIISPGQVFNPSHMEDAYTDGRGSSKSKKSAPETVVITSGLGLQRLVVKRLKTGRVQRQAEILSMPKVVLEKTIKEALEPPPPSKKKKRTSGNPGAGSTGRGSILGI</sequence>
<dbReference type="AlphaFoldDB" id="A0A4Q2D203"/>
<organism evidence="3 4">
    <name type="scientific">Candolleomyces aberdarensis</name>
    <dbReference type="NCBI Taxonomy" id="2316362"/>
    <lineage>
        <taxon>Eukaryota</taxon>
        <taxon>Fungi</taxon>
        <taxon>Dikarya</taxon>
        <taxon>Basidiomycota</taxon>
        <taxon>Agaricomycotina</taxon>
        <taxon>Agaricomycetes</taxon>
        <taxon>Agaricomycetidae</taxon>
        <taxon>Agaricales</taxon>
        <taxon>Agaricineae</taxon>
        <taxon>Psathyrellaceae</taxon>
        <taxon>Candolleomyces</taxon>
    </lineage>
</organism>
<dbReference type="EMBL" id="SDEE01000968">
    <property type="protein sequence ID" value="RXW13257.1"/>
    <property type="molecule type" value="Genomic_DNA"/>
</dbReference>
<accession>A0A4Q2D203</accession>
<feature type="region of interest" description="Disordered" evidence="2">
    <location>
        <begin position="149"/>
        <end position="210"/>
    </location>
</feature>
<dbReference type="STRING" id="2316362.A0A4Q2D203"/>
<keyword evidence="4" id="KW-1185">Reference proteome</keyword>
<feature type="region of interest" description="Disordered" evidence="2">
    <location>
        <begin position="1"/>
        <end position="21"/>
    </location>
</feature>